<gene>
    <name evidence="3" type="ORF">E1298_10890</name>
</gene>
<keyword evidence="2" id="KW-0472">Membrane</keyword>
<reference evidence="3 4" key="1">
    <citation type="submission" date="2019-03" db="EMBL/GenBank/DDBJ databases">
        <title>Draft genome sequences of novel Actinobacteria.</title>
        <authorList>
            <person name="Sahin N."/>
            <person name="Ay H."/>
            <person name="Saygin H."/>
        </authorList>
    </citation>
    <scope>NUCLEOTIDE SEQUENCE [LARGE SCALE GENOMIC DNA]</scope>
    <source>
        <strain evidence="3 4">H3C3</strain>
    </source>
</reference>
<feature type="transmembrane region" description="Helical" evidence="2">
    <location>
        <begin position="193"/>
        <end position="213"/>
    </location>
</feature>
<protein>
    <submittedName>
        <fullName evidence="3">Uncharacterized protein</fullName>
    </submittedName>
</protein>
<feature type="region of interest" description="Disordered" evidence="1">
    <location>
        <begin position="264"/>
        <end position="285"/>
    </location>
</feature>
<dbReference type="OrthoDB" id="8082651at2"/>
<keyword evidence="4" id="KW-1185">Reference proteome</keyword>
<feature type="transmembrane region" description="Helical" evidence="2">
    <location>
        <begin position="117"/>
        <end position="142"/>
    </location>
</feature>
<keyword evidence="2" id="KW-1133">Transmembrane helix</keyword>
<organism evidence="3 4">
    <name type="scientific">Actinomadura rubrisoli</name>
    <dbReference type="NCBI Taxonomy" id="2530368"/>
    <lineage>
        <taxon>Bacteria</taxon>
        <taxon>Bacillati</taxon>
        <taxon>Actinomycetota</taxon>
        <taxon>Actinomycetes</taxon>
        <taxon>Streptosporangiales</taxon>
        <taxon>Thermomonosporaceae</taxon>
        <taxon>Actinomadura</taxon>
    </lineage>
</organism>
<evidence type="ECO:0000256" key="2">
    <source>
        <dbReference type="SAM" id="Phobius"/>
    </source>
</evidence>
<evidence type="ECO:0000313" key="4">
    <source>
        <dbReference type="Proteomes" id="UP000294513"/>
    </source>
</evidence>
<feature type="transmembrane region" description="Helical" evidence="2">
    <location>
        <begin position="233"/>
        <end position="255"/>
    </location>
</feature>
<dbReference type="RefSeq" id="WP_131891942.1">
    <property type="nucleotide sequence ID" value="NZ_SMKU01000040.1"/>
</dbReference>
<evidence type="ECO:0000256" key="1">
    <source>
        <dbReference type="SAM" id="MobiDB-lite"/>
    </source>
</evidence>
<dbReference type="AlphaFoldDB" id="A0A4R5C125"/>
<keyword evidence="2" id="KW-0812">Transmembrane</keyword>
<feature type="transmembrane region" description="Helical" evidence="2">
    <location>
        <begin position="88"/>
        <end position="105"/>
    </location>
</feature>
<feature type="transmembrane region" description="Helical" evidence="2">
    <location>
        <begin position="162"/>
        <end position="181"/>
    </location>
</feature>
<dbReference type="Proteomes" id="UP000294513">
    <property type="component" value="Unassembled WGS sequence"/>
</dbReference>
<feature type="transmembrane region" description="Helical" evidence="2">
    <location>
        <begin position="12"/>
        <end position="29"/>
    </location>
</feature>
<comment type="caution">
    <text evidence="3">The sequence shown here is derived from an EMBL/GenBank/DDBJ whole genome shotgun (WGS) entry which is preliminary data.</text>
</comment>
<accession>A0A4R5C125</accession>
<evidence type="ECO:0000313" key="3">
    <source>
        <dbReference type="EMBL" id="TDD92219.1"/>
    </source>
</evidence>
<sequence length="285" mass="30587">MSRENENDRRRLNLVFAAFCLVAAVLALLPEDPARPAVQMAAGYGYPIAAVLVAAAALRRARRTLIVSHLLLVPVQFVFSFGGGFAPLGGMIFSVVAAVLMRPRFPQLRRRARRVWLTLHVGVSVGWLGLSLAMTTLAVAGATAGGHAVRHGAYELMHVFDLAIVIPSVVMAIATGLVVSLGTPWGVLKHWWVLLKLVIALVIPVIATVQSTWIEELRARTADPAGEPGGLGLTLVICMACYALLLWTAVALSVFKPGGKTRWGRAASRPAPRRRTTAAPVETRI</sequence>
<name>A0A4R5C125_9ACTN</name>
<proteinExistence type="predicted"/>
<dbReference type="EMBL" id="SMKU01000040">
    <property type="protein sequence ID" value="TDD92219.1"/>
    <property type="molecule type" value="Genomic_DNA"/>
</dbReference>